<gene>
    <name evidence="1" type="ORF">GCM10023322_05730</name>
</gene>
<evidence type="ECO:0000313" key="2">
    <source>
        <dbReference type="Proteomes" id="UP001501570"/>
    </source>
</evidence>
<name>A0ABP9RKP3_9ACTN</name>
<dbReference type="Proteomes" id="UP001501570">
    <property type="component" value="Unassembled WGS sequence"/>
</dbReference>
<reference evidence="2" key="1">
    <citation type="journal article" date="2019" name="Int. J. Syst. Evol. Microbiol.">
        <title>The Global Catalogue of Microorganisms (GCM) 10K type strain sequencing project: providing services to taxonomists for standard genome sequencing and annotation.</title>
        <authorList>
            <consortium name="The Broad Institute Genomics Platform"/>
            <consortium name="The Broad Institute Genome Sequencing Center for Infectious Disease"/>
            <person name="Wu L."/>
            <person name="Ma J."/>
        </authorList>
    </citation>
    <scope>NUCLEOTIDE SEQUENCE [LARGE SCALE GENOMIC DNA]</scope>
    <source>
        <strain evidence="2">JCM 18304</strain>
    </source>
</reference>
<protein>
    <recommendedName>
        <fullName evidence="3">DUF1877 family protein</fullName>
    </recommendedName>
</protein>
<sequence>MIIPVRPDPHVPRYLALGATIRAVPLIDYFIAVDDPTAATTIDVAGGPGVAGFETLLLKGIDPYITLGRLESILTSHSYDEITDDPRHCRPITDPEGDAFVVTVTDTLRDTLAAVGDDRLADLARRWAQTDELRLDGVDVSDLAETLTLLTALARRAVETDGHLYCRWAL</sequence>
<keyword evidence="2" id="KW-1185">Reference proteome</keyword>
<organism evidence="1 2">
    <name type="scientific">Rugosimonospora acidiphila</name>
    <dbReference type="NCBI Taxonomy" id="556531"/>
    <lineage>
        <taxon>Bacteria</taxon>
        <taxon>Bacillati</taxon>
        <taxon>Actinomycetota</taxon>
        <taxon>Actinomycetes</taxon>
        <taxon>Micromonosporales</taxon>
        <taxon>Micromonosporaceae</taxon>
        <taxon>Rugosimonospora</taxon>
    </lineage>
</organism>
<accession>A0ABP9RKP3</accession>
<comment type="caution">
    <text evidence="1">The sequence shown here is derived from an EMBL/GenBank/DDBJ whole genome shotgun (WGS) entry which is preliminary data.</text>
</comment>
<dbReference type="EMBL" id="BAABJQ010000002">
    <property type="protein sequence ID" value="GAA5178473.1"/>
    <property type="molecule type" value="Genomic_DNA"/>
</dbReference>
<evidence type="ECO:0008006" key="3">
    <source>
        <dbReference type="Google" id="ProtNLM"/>
    </source>
</evidence>
<proteinExistence type="predicted"/>
<evidence type="ECO:0000313" key="1">
    <source>
        <dbReference type="EMBL" id="GAA5178473.1"/>
    </source>
</evidence>